<name>A0A7D5NC61_9PROT</name>
<reference evidence="1 2" key="1">
    <citation type="journal article" date="2019" name="Microbiome">
        <title>Annotated bacterial chromosomes from frame-shift-corrected long-read metagenomic data.</title>
        <authorList>
            <person name="Arumugam K."/>
            <person name="Bagci C."/>
            <person name="Bessarab I."/>
            <person name="Beier S."/>
            <person name="Buchfink B."/>
            <person name="Gorska A."/>
            <person name="Qiu G."/>
            <person name="Huson D.H."/>
            <person name="Williams R.B.H."/>
        </authorList>
    </citation>
    <scope>NUCLEOTIDE SEQUENCE [LARGE SCALE GENOMIC DNA]</scope>
    <source>
        <strain evidence="1">SSA1</strain>
    </source>
</reference>
<dbReference type="InterPro" id="IPR027417">
    <property type="entry name" value="P-loop_NTPase"/>
</dbReference>
<dbReference type="KEGG" id="acog:HWD57_05795"/>
<protein>
    <submittedName>
        <fullName evidence="1">Uncharacterized protein</fullName>
    </submittedName>
</protein>
<dbReference type="SUPFAM" id="SSF52540">
    <property type="entry name" value="P-loop containing nucleoside triphosphate hydrolases"/>
    <property type="match status" value="1"/>
</dbReference>
<dbReference type="EMBL" id="CP058708">
    <property type="protein sequence ID" value="QLH49349.1"/>
    <property type="molecule type" value="Genomic_DNA"/>
</dbReference>
<accession>A0A7D5NC61</accession>
<organism evidence="1 2">
    <name type="scientific">Candidatus Accumulibacter cognatus</name>
    <dbReference type="NCBI Taxonomy" id="2954383"/>
    <lineage>
        <taxon>Bacteria</taxon>
        <taxon>Pseudomonadati</taxon>
        <taxon>Pseudomonadota</taxon>
        <taxon>Betaproteobacteria</taxon>
        <taxon>Candidatus Accumulibacter</taxon>
    </lineage>
</organism>
<proteinExistence type="predicted"/>
<dbReference type="Gene3D" id="3.40.50.300">
    <property type="entry name" value="P-loop containing nucleotide triphosphate hydrolases"/>
    <property type="match status" value="1"/>
</dbReference>
<sequence length="480" mass="53077">MHPFFEITSSDIQQLDDEQARELVARLCKAELRSKGIGTSPVTWGGDQRAKDGGVDVRVDITPAIGIAGYIPKDATAYQVKAENFSPKKISGEMAPSEVLRPAIVELTEAPGAYVIVSTKDSCSDTFLKKRKEAMSGCVKKFGLVDSVHLDFYDSRKIADWAGNFPGVLVWLRSVLGKPIQGWKPYGPWAYQEKSVEDEYLLDDKVKVFIPNNDEAISVIDAINRLRGELERIEASVRIVGLSGVGKTRLIQALFDHRIETTCAALNQENVLYADLSDNPSPQPIAMLEALIQDEAECIVVVDNCGQDVHRKLTEVIQRPESKIRLITVEYDIRDDLPDGTTCYRLEGASGEVIAKLLKRHYQTLSDLDIDKIVEFSDGNARVAFALAATSEAKGELAQLRDDELFKRLFIQKHTESNELQRCAEAASLLYSFDVDDTSEDSELAILSDVAEVTIGKRSPPCSVNVNFPEIYAAAKISMS</sequence>
<evidence type="ECO:0000313" key="2">
    <source>
        <dbReference type="Proteomes" id="UP000509684"/>
    </source>
</evidence>
<dbReference type="AlphaFoldDB" id="A0A7D5NC61"/>
<gene>
    <name evidence="1" type="ORF">HWD57_05795</name>
</gene>
<evidence type="ECO:0000313" key="1">
    <source>
        <dbReference type="EMBL" id="QLH49349.1"/>
    </source>
</evidence>
<dbReference type="Proteomes" id="UP000509684">
    <property type="component" value="Chromosome"/>
</dbReference>